<sequence length="130" mass="14888">MHFSVFIVFQIVLFIGFQSVQAGDEKMEKVRKVMCDDEYQDVRDEMLACAGKADLSKYEDLVMPCADGLESMEPAKMREYWCSKSEEEIKGIQNCVDGNVQQSGKEDEIKKEGEPIAQCLEEKFGSERRK</sequence>
<organism evidence="2 3">
    <name type="scientific">Argiope bruennichi</name>
    <name type="common">Wasp spider</name>
    <name type="synonym">Aranea bruennichi</name>
    <dbReference type="NCBI Taxonomy" id="94029"/>
    <lineage>
        <taxon>Eukaryota</taxon>
        <taxon>Metazoa</taxon>
        <taxon>Ecdysozoa</taxon>
        <taxon>Arthropoda</taxon>
        <taxon>Chelicerata</taxon>
        <taxon>Arachnida</taxon>
        <taxon>Araneae</taxon>
        <taxon>Araneomorphae</taxon>
        <taxon>Entelegynae</taxon>
        <taxon>Araneoidea</taxon>
        <taxon>Araneidae</taxon>
        <taxon>Argiope</taxon>
    </lineage>
</organism>
<evidence type="ECO:0000313" key="2">
    <source>
        <dbReference type="EMBL" id="KAF8781475.1"/>
    </source>
</evidence>
<protein>
    <submittedName>
        <fullName evidence="2">Uncharacterized protein</fullName>
    </submittedName>
</protein>
<reference evidence="2" key="1">
    <citation type="journal article" date="2020" name="bioRxiv">
        <title>Chromosome-level reference genome of the European wasp spider Argiope bruennichi: a resource for studies on range expansion and evolutionary adaptation.</title>
        <authorList>
            <person name="Sheffer M.M."/>
            <person name="Hoppe A."/>
            <person name="Krehenwinkel H."/>
            <person name="Uhl G."/>
            <person name="Kuss A.W."/>
            <person name="Jensen L."/>
            <person name="Jensen C."/>
            <person name="Gillespie R.G."/>
            <person name="Hoff K.J."/>
            <person name="Prost S."/>
        </authorList>
    </citation>
    <scope>NUCLEOTIDE SEQUENCE</scope>
</reference>
<feature type="signal peptide" evidence="1">
    <location>
        <begin position="1"/>
        <end position="22"/>
    </location>
</feature>
<gene>
    <name evidence="2" type="ORF">HNY73_011866</name>
</gene>
<accession>A0A8T0ET52</accession>
<keyword evidence="1" id="KW-0732">Signal</keyword>
<dbReference type="AlphaFoldDB" id="A0A8T0ET52"/>
<keyword evidence="3" id="KW-1185">Reference proteome</keyword>
<comment type="caution">
    <text evidence="2">The sequence shown here is derived from an EMBL/GenBank/DDBJ whole genome shotgun (WGS) entry which is preliminary data.</text>
</comment>
<dbReference type="Proteomes" id="UP000807504">
    <property type="component" value="Unassembled WGS sequence"/>
</dbReference>
<name>A0A8T0ET52_ARGBR</name>
<evidence type="ECO:0000313" key="3">
    <source>
        <dbReference type="Proteomes" id="UP000807504"/>
    </source>
</evidence>
<feature type="chain" id="PRO_5035855221" evidence="1">
    <location>
        <begin position="23"/>
        <end position="130"/>
    </location>
</feature>
<dbReference type="EMBL" id="JABXBU010001863">
    <property type="protein sequence ID" value="KAF8781475.1"/>
    <property type="molecule type" value="Genomic_DNA"/>
</dbReference>
<proteinExistence type="predicted"/>
<reference evidence="2" key="2">
    <citation type="submission" date="2020-06" db="EMBL/GenBank/DDBJ databases">
        <authorList>
            <person name="Sheffer M."/>
        </authorList>
    </citation>
    <scope>NUCLEOTIDE SEQUENCE</scope>
</reference>
<evidence type="ECO:0000256" key="1">
    <source>
        <dbReference type="SAM" id="SignalP"/>
    </source>
</evidence>